<sequence length="203" mass="22461">MTMVELDVRQVPKPQRHGQIFEEFAALPVAESFVLINGHDPRHLRQEFDRDHPESYGWEYLESGPVWRIRITKLSSTDLPRKLCDVRAVVTNATAADAGGAVWRLEVGERQLDANVVHLPPGDQIAQHIGPDLDVLIVIVEGDGELLTETGTVPLVVDALVWLPRRSQRSITAGALGLSYFSVHQRRPALSIGSAPSRQRTPG</sequence>
<dbReference type="InterPro" id="IPR011051">
    <property type="entry name" value="RmlC_Cupin_sf"/>
</dbReference>
<evidence type="ECO:0000259" key="1">
    <source>
        <dbReference type="Pfam" id="PF10006"/>
    </source>
</evidence>
<dbReference type="OrthoDB" id="8451629at2"/>
<dbReference type="Proteomes" id="UP000198741">
    <property type="component" value="Chromosome I"/>
</dbReference>
<dbReference type="AlphaFoldDB" id="A0A1H0RJE7"/>
<dbReference type="STRING" id="1090615.SAMN04515671_3604"/>
<protein>
    <submittedName>
        <fullName evidence="2">Uncharacterized conserved protein, DUF2249 family</fullName>
    </submittedName>
</protein>
<dbReference type="Gene3D" id="2.60.120.10">
    <property type="entry name" value="Jelly Rolls"/>
    <property type="match status" value="1"/>
</dbReference>
<accession>A0A1H0RJE7</accession>
<evidence type="ECO:0000313" key="2">
    <source>
        <dbReference type="EMBL" id="SDP29565.1"/>
    </source>
</evidence>
<dbReference type="Pfam" id="PF10006">
    <property type="entry name" value="DUF2249"/>
    <property type="match status" value="1"/>
</dbReference>
<dbReference type="InterPro" id="IPR014710">
    <property type="entry name" value="RmlC-like_jellyroll"/>
</dbReference>
<organism evidence="2 3">
    <name type="scientific">Nakamurella panacisegetis</name>
    <dbReference type="NCBI Taxonomy" id="1090615"/>
    <lineage>
        <taxon>Bacteria</taxon>
        <taxon>Bacillati</taxon>
        <taxon>Actinomycetota</taxon>
        <taxon>Actinomycetes</taxon>
        <taxon>Nakamurellales</taxon>
        <taxon>Nakamurellaceae</taxon>
        <taxon>Nakamurella</taxon>
    </lineage>
</organism>
<gene>
    <name evidence="2" type="ORF">SAMN04515671_3604</name>
</gene>
<feature type="domain" description="DUF2249" evidence="1">
    <location>
        <begin position="5"/>
        <end position="73"/>
    </location>
</feature>
<keyword evidence="3" id="KW-1185">Reference proteome</keyword>
<dbReference type="SUPFAM" id="SSF51182">
    <property type="entry name" value="RmlC-like cupins"/>
    <property type="match status" value="1"/>
</dbReference>
<dbReference type="InterPro" id="IPR018720">
    <property type="entry name" value="DUF2249"/>
</dbReference>
<reference evidence="2 3" key="1">
    <citation type="submission" date="2016-10" db="EMBL/GenBank/DDBJ databases">
        <authorList>
            <person name="de Groot N.N."/>
        </authorList>
    </citation>
    <scope>NUCLEOTIDE SEQUENCE [LARGE SCALE GENOMIC DNA]</scope>
    <source>
        <strain evidence="3">P4-7,KCTC 19426,CECT 7604</strain>
    </source>
</reference>
<dbReference type="EMBL" id="LT629710">
    <property type="protein sequence ID" value="SDP29565.1"/>
    <property type="molecule type" value="Genomic_DNA"/>
</dbReference>
<name>A0A1H0RJE7_9ACTN</name>
<proteinExistence type="predicted"/>
<evidence type="ECO:0000313" key="3">
    <source>
        <dbReference type="Proteomes" id="UP000198741"/>
    </source>
</evidence>